<proteinExistence type="predicted"/>
<comment type="caution">
    <text evidence="1">The sequence shown here is derived from an EMBL/GenBank/DDBJ whole genome shotgun (WGS) entry which is preliminary data.</text>
</comment>
<dbReference type="EMBL" id="CALSDN010000003">
    <property type="protein sequence ID" value="CAH6720351.1"/>
    <property type="molecule type" value="Genomic_DNA"/>
</dbReference>
<accession>A0ACA9Y6U0</accession>
<dbReference type="Proteomes" id="UP001152531">
    <property type="component" value="Unassembled WGS sequence"/>
</dbReference>
<evidence type="ECO:0000313" key="1">
    <source>
        <dbReference type="EMBL" id="CAH6720351.1"/>
    </source>
</evidence>
<evidence type="ECO:0000313" key="2">
    <source>
        <dbReference type="Proteomes" id="UP001152531"/>
    </source>
</evidence>
<keyword evidence="1" id="KW-0687">Ribonucleoprotein</keyword>
<sequence>MSTIYINNLNEKVSHNTLRNELLQVFQEYNPKTVHVKKTLALKGQAFISFNNDVSKIVKKYQNFKVFGKPMKISVARSKSYDIMDEKKVEELKEIRRYKKAGKPNNTLVLEFIDSKSIKQEVEEAEETKETKESKETKETKETKEITFTTDSENIEDHLKQVFDFEGFLNLRLIKARNIAFIEFENVEQSKKCFQNIPIDKLKQLGKLSYAK</sequence>
<protein>
    <submittedName>
        <fullName evidence="1">U1 small nuclear ribonucleoprotein Usp102p</fullName>
    </submittedName>
</protein>
<keyword evidence="2" id="KW-1185">Reference proteome</keyword>
<reference evidence="1" key="1">
    <citation type="submission" date="2022-06" db="EMBL/GenBank/DDBJ databases">
        <authorList>
            <person name="Legras J.-L."/>
            <person name="Devillers H."/>
            <person name="Grondin C."/>
        </authorList>
    </citation>
    <scope>NUCLEOTIDE SEQUENCE</scope>
    <source>
        <strain evidence="1">CLIB 1444</strain>
    </source>
</reference>
<name>A0ACA9Y6U0_9ASCO</name>
<organism evidence="1 2">
    <name type="scientific">[Candida] jaroonii</name>
    <dbReference type="NCBI Taxonomy" id="467808"/>
    <lineage>
        <taxon>Eukaryota</taxon>
        <taxon>Fungi</taxon>
        <taxon>Dikarya</taxon>
        <taxon>Ascomycota</taxon>
        <taxon>Saccharomycotina</taxon>
        <taxon>Pichiomycetes</taxon>
        <taxon>Debaryomycetaceae</taxon>
        <taxon>Yamadazyma</taxon>
    </lineage>
</organism>
<gene>
    <name evidence="1" type="ORF">CLIB1444_03S09978</name>
</gene>